<evidence type="ECO:0000313" key="1">
    <source>
        <dbReference type="EMBL" id="MBP1875727.1"/>
    </source>
</evidence>
<name>A0ACC5T3P4_ENSAD</name>
<evidence type="ECO:0000313" key="2">
    <source>
        <dbReference type="Proteomes" id="UP000823773"/>
    </source>
</evidence>
<sequence>MRFSVTAFGRSVTVEACGLSYLYIETDSREFTYERHQWLELPAAERGLSTGEFRHWLLEKKRLYQPPMTRNDQLPNAA</sequence>
<accession>A0ACC5T3P4</accession>
<proteinExistence type="predicted"/>
<dbReference type="Proteomes" id="UP000823773">
    <property type="component" value="Unassembled WGS sequence"/>
</dbReference>
<organism evidence="1 2">
    <name type="scientific">Ensifer adhaerens</name>
    <name type="common">Sinorhizobium morelense</name>
    <dbReference type="NCBI Taxonomy" id="106592"/>
    <lineage>
        <taxon>Bacteria</taxon>
        <taxon>Pseudomonadati</taxon>
        <taxon>Pseudomonadota</taxon>
        <taxon>Alphaproteobacteria</taxon>
        <taxon>Hyphomicrobiales</taxon>
        <taxon>Rhizobiaceae</taxon>
        <taxon>Sinorhizobium/Ensifer group</taxon>
        <taxon>Ensifer</taxon>
    </lineage>
</organism>
<dbReference type="EMBL" id="JAGGJR010000012">
    <property type="protein sequence ID" value="MBP1875727.1"/>
    <property type="molecule type" value="Genomic_DNA"/>
</dbReference>
<protein>
    <submittedName>
        <fullName evidence="1">Uncharacterized protein</fullName>
    </submittedName>
</protein>
<reference evidence="1" key="1">
    <citation type="submission" date="2021-03" db="EMBL/GenBank/DDBJ databases">
        <title>Genomic Encyclopedia of Type Strains, Phase IV (KMG-IV): sequencing the most valuable type-strain genomes for metagenomic binning, comparative biology and taxonomic classification.</title>
        <authorList>
            <person name="Goeker M."/>
        </authorList>
    </citation>
    <scope>NUCLEOTIDE SEQUENCE</scope>
    <source>
        <strain evidence="1">DSM 18131</strain>
    </source>
</reference>
<comment type="caution">
    <text evidence="1">The sequence shown here is derived from an EMBL/GenBank/DDBJ whole genome shotgun (WGS) entry which is preliminary data.</text>
</comment>
<keyword evidence="2" id="KW-1185">Reference proteome</keyword>
<gene>
    <name evidence="1" type="ORF">J2Z19_005464</name>
</gene>